<dbReference type="RefSeq" id="XP_013278953.1">
    <property type="nucleotide sequence ID" value="XM_013423499.1"/>
</dbReference>
<feature type="region of interest" description="Disordered" evidence="1">
    <location>
        <begin position="825"/>
        <end position="859"/>
    </location>
</feature>
<reference evidence="3 4" key="1">
    <citation type="submission" date="2015-01" db="EMBL/GenBank/DDBJ databases">
        <title>The Genome Sequence of Fonsecaea pedrosoi CBS 271.37.</title>
        <authorList>
            <consortium name="The Broad Institute Genomics Platform"/>
            <person name="Cuomo C."/>
            <person name="de Hoog S."/>
            <person name="Gorbushina A."/>
            <person name="Stielow B."/>
            <person name="Teixiera M."/>
            <person name="Abouelleil A."/>
            <person name="Chapman S.B."/>
            <person name="Priest M."/>
            <person name="Young S.K."/>
            <person name="Wortman J."/>
            <person name="Nusbaum C."/>
            <person name="Birren B."/>
        </authorList>
    </citation>
    <scope>NUCLEOTIDE SEQUENCE [LARGE SCALE GENOMIC DNA]</scope>
    <source>
        <strain evidence="3 4">CBS 271.37</strain>
    </source>
</reference>
<sequence>MSDKELESPAGVQNVSVLTQKCDGLLEECLHNRLLMEHEWAENKLAAFRLWVSETGAGMAEMYESSLGDRLSQKPTLLNVFADLLRLLGVFIRECQTTSLTTHGAELEQYFSWAAQKFQTQGPIRTQRGRSSGTHRASSRRTSRSISPWSDQSSFASDSDGIERLNNGRLAEAMQSVESILDQLKNVSLAVRRTGHQLRLQKADSVFNASEHSALESFLIFWVLVRTSKGPSTSPRTLGGNELTPVQRRLINANLRRRNRFLYAQKHSRKAANSSAVEMTVDAKPNDITSAEKDLSTATVPKTSNDSSMATKFEASTGFFDENLPAPFSQISSTTSRVRYPYPPKISSNVKYFKCPCCCQTLNRAYLFGNRWKRHLAEDLCPYTCIYDQCPTPEATFATHQAWMSHMTGAEHPDGKSWTCLMCADGVLYGDCSILSGHIKQKHSDSIATHQIPTVLETSMSPATTTLSCPLCRPTVEAGTRTARTSWRHIAEHIHDFALLALPWAPDNPICHPDAIDKGRTKVASWLGLQEPSMSHTKSPHDDRDSTTNEAGIYYTEEAYFAENRDFRSDTSTISTDTFRDLQGFENTSILPFPENLPEVEQNLESTSPGPVSTLATSLSMFMKAKLSTRQPRSSSFPSKRASDETISRIDARYIARPPAYYQPGRVFAMLWDEQDIEPQRMDIIAPGTVNLSGNKGSLGSQTSSSVHTMVVVQAHSGYCECVQVNTYDQRGLLNFIHSPKDVNAHAVIYVDGTAPHLLFKEPRSNKRPIAVKKTNPEQNLAGSSRLHYARVYNVQYTAKTVDIGYVDESLPDLLRDFQTINGLSEHTLPKEGRKPSSGLLKEERKPSDELPRRRGKAV</sequence>
<dbReference type="AlphaFoldDB" id="A0A0D2G8M3"/>
<dbReference type="Proteomes" id="UP000053029">
    <property type="component" value="Unassembled WGS sequence"/>
</dbReference>
<name>A0A0D2G8M3_9EURO</name>
<dbReference type="Pfam" id="PF20233">
    <property type="entry name" value="DUF6590"/>
    <property type="match status" value="1"/>
</dbReference>
<dbReference type="PANTHER" id="PTHR35391">
    <property type="entry name" value="C2H2-TYPE DOMAIN-CONTAINING PROTEIN-RELATED"/>
    <property type="match status" value="1"/>
</dbReference>
<proteinExistence type="predicted"/>
<evidence type="ECO:0000313" key="3">
    <source>
        <dbReference type="EMBL" id="KIW75145.1"/>
    </source>
</evidence>
<keyword evidence="4" id="KW-1185">Reference proteome</keyword>
<gene>
    <name evidence="3" type="ORF">Z517_11917</name>
</gene>
<protein>
    <recommendedName>
        <fullName evidence="2">DUF6590 domain-containing protein</fullName>
    </recommendedName>
</protein>
<accession>A0A0D2G8M3</accession>
<evidence type="ECO:0000256" key="1">
    <source>
        <dbReference type="SAM" id="MobiDB-lite"/>
    </source>
</evidence>
<dbReference type="HOGENOM" id="CLU_301878_0_0_1"/>
<dbReference type="OrthoDB" id="5365701at2759"/>
<dbReference type="STRING" id="1442368.A0A0D2G8M3"/>
<dbReference type="InterPro" id="IPR046497">
    <property type="entry name" value="DUF6590"/>
</dbReference>
<dbReference type="EMBL" id="KN846976">
    <property type="protein sequence ID" value="KIW75145.1"/>
    <property type="molecule type" value="Genomic_DNA"/>
</dbReference>
<feature type="region of interest" description="Disordered" evidence="1">
    <location>
        <begin position="121"/>
        <end position="160"/>
    </location>
</feature>
<feature type="domain" description="DUF6590" evidence="2">
    <location>
        <begin position="660"/>
        <end position="815"/>
    </location>
</feature>
<feature type="compositionally biased region" description="Polar residues" evidence="1">
    <location>
        <begin position="146"/>
        <end position="157"/>
    </location>
</feature>
<dbReference type="GeneID" id="25311407"/>
<evidence type="ECO:0000313" key="4">
    <source>
        <dbReference type="Proteomes" id="UP000053029"/>
    </source>
</evidence>
<dbReference type="VEuPathDB" id="FungiDB:Z517_11917"/>
<feature type="compositionally biased region" description="Basic and acidic residues" evidence="1">
    <location>
        <begin position="828"/>
        <end position="853"/>
    </location>
</feature>
<dbReference type="PANTHER" id="PTHR35391:SF5">
    <property type="entry name" value="DUF6590 DOMAIN-CONTAINING PROTEIN"/>
    <property type="match status" value="1"/>
</dbReference>
<evidence type="ECO:0000259" key="2">
    <source>
        <dbReference type="Pfam" id="PF20233"/>
    </source>
</evidence>
<organism evidence="3 4">
    <name type="scientific">Fonsecaea pedrosoi CBS 271.37</name>
    <dbReference type="NCBI Taxonomy" id="1442368"/>
    <lineage>
        <taxon>Eukaryota</taxon>
        <taxon>Fungi</taxon>
        <taxon>Dikarya</taxon>
        <taxon>Ascomycota</taxon>
        <taxon>Pezizomycotina</taxon>
        <taxon>Eurotiomycetes</taxon>
        <taxon>Chaetothyriomycetidae</taxon>
        <taxon>Chaetothyriales</taxon>
        <taxon>Herpotrichiellaceae</taxon>
        <taxon>Fonsecaea</taxon>
    </lineage>
</organism>